<dbReference type="Pfam" id="PF08818">
    <property type="entry name" value="DUF1801"/>
    <property type="match status" value="1"/>
</dbReference>
<protein>
    <submittedName>
        <fullName evidence="2">DUF1801 domain-containing protein</fullName>
    </submittedName>
</protein>
<dbReference type="RefSeq" id="WP_191205255.1">
    <property type="nucleotide sequence ID" value="NZ_JACXZA010000005.1"/>
</dbReference>
<comment type="caution">
    <text evidence="2">The sequence shown here is derived from an EMBL/GenBank/DDBJ whole genome shotgun (WGS) entry which is preliminary data.</text>
</comment>
<evidence type="ECO:0000313" key="2">
    <source>
        <dbReference type="EMBL" id="MBD3920945.1"/>
    </source>
</evidence>
<organism evidence="2 3">
    <name type="scientific">Paenibacillus terricola</name>
    <dbReference type="NCBI Taxonomy" id="2763503"/>
    <lineage>
        <taxon>Bacteria</taxon>
        <taxon>Bacillati</taxon>
        <taxon>Bacillota</taxon>
        <taxon>Bacilli</taxon>
        <taxon>Bacillales</taxon>
        <taxon>Paenibacillaceae</taxon>
        <taxon>Paenibacillus</taxon>
    </lineage>
</organism>
<evidence type="ECO:0000259" key="1">
    <source>
        <dbReference type="Pfam" id="PF08818"/>
    </source>
</evidence>
<proteinExistence type="predicted"/>
<gene>
    <name evidence="2" type="ORF">H8B09_19420</name>
</gene>
<keyword evidence="3" id="KW-1185">Reference proteome</keyword>
<dbReference type="EMBL" id="JACXZA010000005">
    <property type="protein sequence ID" value="MBD3920945.1"/>
    <property type="molecule type" value="Genomic_DNA"/>
</dbReference>
<evidence type="ECO:0000313" key="3">
    <source>
        <dbReference type="Proteomes" id="UP000609346"/>
    </source>
</evidence>
<sequence>MTATFTTTDEYIASFAPDIQQKLQSIRSLIKEIVPEATEKISYAMPAFALHGNLVFYAAFKNHIGFYPSGSGIKEFEHELTGLKWSKGAIQFPLDKPIPYDLISRIVQFRVAENLEKAAAKKKTAKKKES</sequence>
<dbReference type="InterPro" id="IPR014922">
    <property type="entry name" value="YdhG-like"/>
</dbReference>
<reference evidence="2 3" key="1">
    <citation type="submission" date="2020-09" db="EMBL/GenBank/DDBJ databases">
        <title>Paenibacillus sp. strain PR3 16S rRNA gene Genome sequencing and assembly.</title>
        <authorList>
            <person name="Kim J."/>
        </authorList>
    </citation>
    <scope>NUCLEOTIDE SEQUENCE [LARGE SCALE GENOMIC DNA]</scope>
    <source>
        <strain evidence="2 3">PR3</strain>
    </source>
</reference>
<dbReference type="SUPFAM" id="SSF159888">
    <property type="entry name" value="YdhG-like"/>
    <property type="match status" value="1"/>
</dbReference>
<dbReference type="Proteomes" id="UP000609346">
    <property type="component" value="Unassembled WGS sequence"/>
</dbReference>
<dbReference type="Gene3D" id="3.90.1150.200">
    <property type="match status" value="1"/>
</dbReference>
<accession>A0ABR8MYC5</accession>
<feature type="domain" description="YdhG-like" evidence="1">
    <location>
        <begin position="20"/>
        <end position="111"/>
    </location>
</feature>
<name>A0ABR8MYC5_9BACL</name>